<accession>A0ABX8V1J1</accession>
<protein>
    <submittedName>
        <fullName evidence="1">Uncharacterized protein</fullName>
    </submittedName>
</protein>
<dbReference type="SUPFAM" id="SSF81901">
    <property type="entry name" value="HCP-like"/>
    <property type="match status" value="1"/>
</dbReference>
<dbReference type="EMBL" id="CP075587">
    <property type="protein sequence ID" value="QYF49016.1"/>
    <property type="molecule type" value="Genomic_DNA"/>
</dbReference>
<dbReference type="InterPro" id="IPR011990">
    <property type="entry name" value="TPR-like_helical_dom_sf"/>
</dbReference>
<dbReference type="RefSeq" id="WP_215217563.1">
    <property type="nucleotide sequence ID" value="NZ_CP075587.1"/>
</dbReference>
<reference evidence="1 2" key="1">
    <citation type="journal article" date="2022" name="bioRxiv">
        <title>Ecology and evolution of chlamydial symbionts of arthropods.</title>
        <authorList>
            <person name="Halter T."/>
            <person name="Koestlbacher S."/>
            <person name="Collingro A."/>
            <person name="Sixt B.S."/>
            <person name="Toenshoff E.R."/>
            <person name="Hendrickx F."/>
            <person name="Kostanjsek R."/>
            <person name="Horn M."/>
        </authorList>
    </citation>
    <scope>NUCLEOTIDE SEQUENCE [LARGE SCALE GENOMIC DNA]</scope>
    <source>
        <strain evidence="1">W744xW776</strain>
    </source>
</reference>
<evidence type="ECO:0000313" key="1">
    <source>
        <dbReference type="EMBL" id="QYF49016.1"/>
    </source>
</evidence>
<organism evidence="1 2">
    <name type="scientific">Candidatus Rhabdochlamydia oedothoracis</name>
    <dbReference type="NCBI Taxonomy" id="2720720"/>
    <lineage>
        <taxon>Bacteria</taxon>
        <taxon>Pseudomonadati</taxon>
        <taxon>Chlamydiota</taxon>
        <taxon>Chlamydiia</taxon>
        <taxon>Parachlamydiales</taxon>
        <taxon>Candidatus Rhabdochlamydiaceae</taxon>
        <taxon>Candidatus Rhabdochlamydia</taxon>
    </lineage>
</organism>
<gene>
    <name evidence="1" type="ORF">RHABOEDO_001267</name>
</gene>
<evidence type="ECO:0000313" key="2">
    <source>
        <dbReference type="Proteomes" id="UP000826014"/>
    </source>
</evidence>
<dbReference type="InterPro" id="IPR019734">
    <property type="entry name" value="TPR_rpt"/>
</dbReference>
<dbReference type="Pfam" id="PF08238">
    <property type="entry name" value="Sel1"/>
    <property type="match status" value="3"/>
</dbReference>
<sequence>MSIDPSYKTICINQASPLEFLKGKLSHIPILGNIVTRMQIKKVEKEDKLLNRALEHVKNNKYQLAEKCFLKYEKYGRKKIEHYEKARYEKVSLELGYSYLFGNSVEKNLDKAIDSFGKAGSLRSGLADKIYSWKNRGLDSQEKYFYLAEIFIDNIFSDTKPALKEKYMKEAVSYYEIAGNLGCIEAYLRLSPIYLYKMGELEKRIECLEKATELGSPIAKFILKSPLLGEIYTADLYFKKREFQQAINYYEKAAEKFHPQACMRLFEIYSQGIEGQIAVNPDLAKKYLEKYIACDKTIPYIDEDMVSSS</sequence>
<dbReference type="SMART" id="SM00671">
    <property type="entry name" value="SEL1"/>
    <property type="match status" value="3"/>
</dbReference>
<dbReference type="Pfam" id="PF13181">
    <property type="entry name" value="TPR_8"/>
    <property type="match status" value="2"/>
</dbReference>
<proteinExistence type="predicted"/>
<keyword evidence="2" id="KW-1185">Reference proteome</keyword>
<dbReference type="InterPro" id="IPR006597">
    <property type="entry name" value="Sel1-like"/>
</dbReference>
<dbReference type="Gene3D" id="1.25.40.10">
    <property type="entry name" value="Tetratricopeptide repeat domain"/>
    <property type="match status" value="1"/>
</dbReference>
<dbReference type="Proteomes" id="UP000826014">
    <property type="component" value="Chromosome"/>
</dbReference>
<name>A0ABX8V1J1_9BACT</name>